<dbReference type="PROSITE" id="PS00108">
    <property type="entry name" value="PROTEIN_KINASE_ST"/>
    <property type="match status" value="1"/>
</dbReference>
<feature type="cross-link" description="Glycyl lysine isopeptide (Lys-Gly) (interchain with G-Cter in SUMO2)" evidence="9">
    <location>
        <position position="333"/>
    </location>
</feature>
<dbReference type="InterPro" id="IPR030616">
    <property type="entry name" value="Aur-like"/>
</dbReference>
<dbReference type="SUPFAM" id="SSF56112">
    <property type="entry name" value="Protein kinase-like (PK-like)"/>
    <property type="match status" value="1"/>
</dbReference>
<dbReference type="InterPro" id="IPR008271">
    <property type="entry name" value="Ser/Thr_kinase_AS"/>
</dbReference>
<evidence type="ECO:0000256" key="9">
    <source>
        <dbReference type="PIRSR" id="PIRSR630616-3"/>
    </source>
</evidence>
<keyword evidence="4 8" id="KW-0547">Nucleotide-binding</keyword>
<evidence type="ECO:0000256" key="7">
    <source>
        <dbReference type="PIRSR" id="PIRSR630616-1"/>
    </source>
</evidence>
<evidence type="ECO:0000256" key="3">
    <source>
        <dbReference type="ARBA" id="ARBA00022679"/>
    </source>
</evidence>
<feature type="region of interest" description="Disordered" evidence="11">
    <location>
        <begin position="621"/>
        <end position="764"/>
    </location>
</feature>
<comment type="similarity">
    <text evidence="1">Belongs to the protein kinase superfamily. CAMK Ser/Thr protein kinase family. CHEK2 subfamily.</text>
</comment>
<dbReference type="EMBL" id="KI894027">
    <property type="protein sequence ID" value="OBR88718.1"/>
    <property type="molecule type" value="Genomic_DNA"/>
</dbReference>
<evidence type="ECO:0000256" key="2">
    <source>
        <dbReference type="ARBA" id="ARBA00022527"/>
    </source>
</evidence>
<dbReference type="VEuPathDB" id="FungiDB:I303_00535"/>
<dbReference type="OrthoDB" id="10252171at2759"/>
<dbReference type="InterPro" id="IPR008984">
    <property type="entry name" value="SMAD_FHA_dom_sf"/>
</dbReference>
<evidence type="ECO:0000256" key="10">
    <source>
        <dbReference type="PROSITE-ProRule" id="PRU10141"/>
    </source>
</evidence>
<feature type="compositionally biased region" description="Polar residues" evidence="11">
    <location>
        <begin position="745"/>
        <end position="754"/>
    </location>
</feature>
<protein>
    <submittedName>
        <fullName evidence="14">CAMK protein kinase</fullName>
    </submittedName>
</protein>
<dbReference type="FunFam" id="3.30.200.20:FF:000042">
    <property type="entry name" value="Aurora kinase A"/>
    <property type="match status" value="1"/>
</dbReference>
<dbReference type="PROSITE" id="PS50011">
    <property type="entry name" value="PROTEIN_KINASE_DOM"/>
    <property type="match status" value="1"/>
</dbReference>
<keyword evidence="6 8" id="KW-0067">ATP-binding</keyword>
<dbReference type="InterPro" id="IPR011009">
    <property type="entry name" value="Kinase-like_dom_sf"/>
</dbReference>
<dbReference type="GO" id="GO:0004674">
    <property type="term" value="F:protein serine/threonine kinase activity"/>
    <property type="evidence" value="ECO:0007669"/>
    <property type="project" value="UniProtKB-KW"/>
</dbReference>
<name>A0A1A6AFB4_9TREE</name>
<organism evidence="14">
    <name type="scientific">Kwoniella dejecticola CBS 10117</name>
    <dbReference type="NCBI Taxonomy" id="1296121"/>
    <lineage>
        <taxon>Eukaryota</taxon>
        <taxon>Fungi</taxon>
        <taxon>Dikarya</taxon>
        <taxon>Basidiomycota</taxon>
        <taxon>Agaricomycotina</taxon>
        <taxon>Tremellomycetes</taxon>
        <taxon>Tremellales</taxon>
        <taxon>Cryptococcaceae</taxon>
        <taxon>Kwoniella</taxon>
    </lineage>
</organism>
<feature type="compositionally biased region" description="Basic and acidic residues" evidence="11">
    <location>
        <begin position="690"/>
        <end position="700"/>
    </location>
</feature>
<evidence type="ECO:0000256" key="11">
    <source>
        <dbReference type="SAM" id="MobiDB-lite"/>
    </source>
</evidence>
<dbReference type="STRING" id="1296121.A0A1A6AFB4"/>
<dbReference type="PROSITE" id="PS00107">
    <property type="entry name" value="PROTEIN_KINASE_ATP"/>
    <property type="match status" value="1"/>
</dbReference>
<proteinExistence type="inferred from homology"/>
<feature type="binding site" evidence="8">
    <location>
        <position position="354"/>
    </location>
    <ligand>
        <name>ATP</name>
        <dbReference type="ChEBI" id="CHEBI:30616"/>
    </ligand>
</feature>
<dbReference type="InterPro" id="IPR000253">
    <property type="entry name" value="FHA_dom"/>
</dbReference>
<dbReference type="PROSITE" id="PS50006">
    <property type="entry name" value="FHA_DOMAIN"/>
    <property type="match status" value="1"/>
</dbReference>
<feature type="region of interest" description="Disordered" evidence="11">
    <location>
        <begin position="505"/>
        <end position="524"/>
    </location>
</feature>
<feature type="domain" description="FHA" evidence="12">
    <location>
        <begin position="68"/>
        <end position="144"/>
    </location>
</feature>
<dbReference type="PANTHER" id="PTHR24350">
    <property type="entry name" value="SERINE/THREONINE-PROTEIN KINASE IAL-RELATED"/>
    <property type="match status" value="1"/>
</dbReference>
<dbReference type="AlphaFoldDB" id="A0A1A6AFB4"/>
<sequence length="764" mass="84385">MSQSQPQSQRYDEYAFEPTQLSQPYFSQTQNSQFANSQVEPRRKYWAIFIPTQSERNILKLPWTKPSIQLGRGPRVLSGNDVILPEKRISNIHCKITLGIQGENGSGSSSSSSIQAWKDGECEPEVWLEDLKSSNGTFINGIRVTSRRMLQHGDEISLGHSGTLENHDVRYIFRSVGAKGARMGQGSSKHDMVGAVYERYQVLDRLGKGTFAEVRKAVDVETGDLRAIKQIIKHRFAGNEKTLALFQREIEISRTLEHENICRLLDYYEDPQHICLVLEYIDGGDLLDYIMNWSDANQTGGGLPEHHAAELTVQICRAMAYTHSMGVTHRDLKPENILLTKETADTPIMVKIADFGLAKMVHAETMLTSMVGTPQYLAPEIVMQSREAPGYVNVVDSWSVGIIVYSMMTKALPFDEDGALPVEQRIKARYTQPADTELLEKLNISDLAIDFIGRLLAKDPRDRMTMEQALRHEWLSGPSESQSQIQPSQALGGDSVWSIESFEDQFPFNHDPSSDPKSDVDQEEIGRWSRPMTASGTNYESVNEFGRSAASIAGSEESFSQPMGNLHLNTPSAQRHGVKISESRLQEVQFPSSPPLSSDSVGAMNVELHKDQEQAIKVGEKMQVSSENGGQADGDIKMGSNQGLLTPMTPNFEGNIPIKDEDISMNGKSVINGNGNATGTAILTMPVTKRKNEDDDRREGAFSSGSLSPPPQAPGHLDGTTNNDKPSSAGSTARGTSKSPVKPNTLPTRQSTRTTRARKSMKLT</sequence>
<dbReference type="CDD" id="cd00060">
    <property type="entry name" value="FHA"/>
    <property type="match status" value="1"/>
</dbReference>
<reference evidence="14" key="1">
    <citation type="submission" date="2013-07" db="EMBL/GenBank/DDBJ databases">
        <title>The Genome Sequence of Cryptococcus dejecticola CBS10117.</title>
        <authorList>
            <consortium name="The Broad Institute Genome Sequencing Platform"/>
            <person name="Cuomo C."/>
            <person name="Litvintseva A."/>
            <person name="Chen Y."/>
            <person name="Heitman J."/>
            <person name="Sun S."/>
            <person name="Springer D."/>
            <person name="Dromer F."/>
            <person name="Young S.K."/>
            <person name="Zeng Q."/>
            <person name="Gargeya S."/>
            <person name="Fitzgerald M."/>
            <person name="Abouelleil A."/>
            <person name="Alvarado L."/>
            <person name="Berlin A.M."/>
            <person name="Chapman S.B."/>
            <person name="Dewar J."/>
            <person name="Goldberg J."/>
            <person name="Griggs A."/>
            <person name="Gujja S."/>
            <person name="Hansen M."/>
            <person name="Howarth C."/>
            <person name="Imamovic A."/>
            <person name="Larimer J."/>
            <person name="McCowan C."/>
            <person name="Murphy C."/>
            <person name="Pearson M."/>
            <person name="Priest M."/>
            <person name="Roberts A."/>
            <person name="Saif S."/>
            <person name="Shea T."/>
            <person name="Sykes S."/>
            <person name="Wortman J."/>
            <person name="Nusbaum C."/>
            <person name="Birren B."/>
        </authorList>
    </citation>
    <scope>NUCLEOTIDE SEQUENCE [LARGE SCALE GENOMIC DNA]</scope>
    <source>
        <strain evidence="14">CBS 10117</strain>
    </source>
</reference>
<feature type="binding site" evidence="8">
    <location>
        <begin position="335"/>
        <end position="336"/>
    </location>
    <ligand>
        <name>ATP</name>
        <dbReference type="ChEBI" id="CHEBI:30616"/>
    </ligand>
</feature>
<dbReference type="SMART" id="SM00240">
    <property type="entry name" value="FHA"/>
    <property type="match status" value="1"/>
</dbReference>
<evidence type="ECO:0000256" key="8">
    <source>
        <dbReference type="PIRSR" id="PIRSR630616-2"/>
    </source>
</evidence>
<dbReference type="FunFam" id="1.10.510.10:FF:000571">
    <property type="entry name" value="Maternal embryonic leucine zipper kinase"/>
    <property type="match status" value="1"/>
</dbReference>
<feature type="compositionally biased region" description="Basic residues" evidence="11">
    <location>
        <begin position="755"/>
        <end position="764"/>
    </location>
</feature>
<evidence type="ECO:0000256" key="1">
    <source>
        <dbReference type="ARBA" id="ARBA00005575"/>
    </source>
</evidence>
<keyword evidence="2" id="KW-0723">Serine/threonine-protein kinase</keyword>
<keyword evidence="3" id="KW-0808">Transferase</keyword>
<dbReference type="InterPro" id="IPR017441">
    <property type="entry name" value="Protein_kinase_ATP_BS"/>
</dbReference>
<dbReference type="Pfam" id="PF00498">
    <property type="entry name" value="FHA"/>
    <property type="match status" value="1"/>
</dbReference>
<feature type="compositionally biased region" description="Basic and acidic residues" evidence="11">
    <location>
        <begin position="512"/>
        <end position="524"/>
    </location>
</feature>
<dbReference type="Gene3D" id="1.10.510.10">
    <property type="entry name" value="Transferase(Phosphotransferase) domain 1"/>
    <property type="match status" value="1"/>
</dbReference>
<feature type="domain" description="Protein kinase" evidence="13">
    <location>
        <begin position="200"/>
        <end position="475"/>
    </location>
</feature>
<accession>A0A1A6AFB4</accession>
<dbReference type="SMART" id="SM00220">
    <property type="entry name" value="S_TKc"/>
    <property type="match status" value="1"/>
</dbReference>
<feature type="active site" description="Proton acceptor" evidence="7">
    <location>
        <position position="331"/>
    </location>
</feature>
<feature type="compositionally biased region" description="Polar residues" evidence="11">
    <location>
        <begin position="666"/>
        <end position="681"/>
    </location>
</feature>
<gene>
    <name evidence="14" type="ORF">I303_00535</name>
</gene>
<evidence type="ECO:0000313" key="14">
    <source>
        <dbReference type="EMBL" id="OBR88718.1"/>
    </source>
</evidence>
<dbReference type="InterPro" id="IPR000719">
    <property type="entry name" value="Prot_kinase_dom"/>
</dbReference>
<keyword evidence="5 14" id="KW-0418">Kinase</keyword>
<evidence type="ECO:0000256" key="4">
    <source>
        <dbReference type="ARBA" id="ARBA00022741"/>
    </source>
</evidence>
<evidence type="ECO:0000259" key="12">
    <source>
        <dbReference type="PROSITE" id="PS50006"/>
    </source>
</evidence>
<dbReference type="SUPFAM" id="SSF49879">
    <property type="entry name" value="SMAD/FHA domain"/>
    <property type="match status" value="1"/>
</dbReference>
<dbReference type="Pfam" id="PF00069">
    <property type="entry name" value="Pkinase"/>
    <property type="match status" value="1"/>
</dbReference>
<dbReference type="GO" id="GO:0005524">
    <property type="term" value="F:ATP binding"/>
    <property type="evidence" value="ECO:0007669"/>
    <property type="project" value="UniProtKB-UniRule"/>
</dbReference>
<feature type="compositionally biased region" description="Polar residues" evidence="11">
    <location>
        <begin position="719"/>
        <end position="739"/>
    </location>
</feature>
<evidence type="ECO:0000256" key="5">
    <source>
        <dbReference type="ARBA" id="ARBA00022777"/>
    </source>
</evidence>
<evidence type="ECO:0000259" key="13">
    <source>
        <dbReference type="PROSITE" id="PS50011"/>
    </source>
</evidence>
<evidence type="ECO:0000256" key="6">
    <source>
        <dbReference type="ARBA" id="ARBA00022840"/>
    </source>
</evidence>
<dbReference type="Gene3D" id="2.60.200.20">
    <property type="match status" value="1"/>
</dbReference>
<feature type="binding site" evidence="8 10">
    <location>
        <position position="229"/>
    </location>
    <ligand>
        <name>ATP</name>
        <dbReference type="ChEBI" id="CHEBI:30616"/>
    </ligand>
</feature>